<comment type="cofactor">
    <cofactor evidence="3">
        <name>Mn(2+)</name>
        <dbReference type="ChEBI" id="CHEBI:29035"/>
    </cofactor>
</comment>
<evidence type="ECO:0000313" key="10">
    <source>
        <dbReference type="EMBL" id="TYB76705.1"/>
    </source>
</evidence>
<dbReference type="InterPro" id="IPR001926">
    <property type="entry name" value="TrpB-like_PALP"/>
</dbReference>
<evidence type="ECO:0000256" key="8">
    <source>
        <dbReference type="ARBA" id="ARBA00023239"/>
    </source>
</evidence>
<gene>
    <name evidence="10" type="ORF">ES676_05000</name>
</gene>
<dbReference type="GO" id="GO:0018114">
    <property type="term" value="F:threonine racemase activity"/>
    <property type="evidence" value="ECO:0007669"/>
    <property type="project" value="TreeGrafter"/>
</dbReference>
<evidence type="ECO:0000256" key="1">
    <source>
        <dbReference type="ARBA" id="ARBA00001913"/>
    </source>
</evidence>
<proteinExistence type="inferred from homology"/>
<comment type="cofactor">
    <cofactor evidence="2">
        <name>pyridoxal 5'-phosphate</name>
        <dbReference type="ChEBI" id="CHEBI:597326"/>
    </cofactor>
</comment>
<dbReference type="Proteomes" id="UP000323324">
    <property type="component" value="Unassembled WGS sequence"/>
</dbReference>
<keyword evidence="6" id="KW-0460">Magnesium</keyword>
<dbReference type="GO" id="GO:0003941">
    <property type="term" value="F:L-serine ammonia-lyase activity"/>
    <property type="evidence" value="ECO:0007669"/>
    <property type="project" value="TreeGrafter"/>
</dbReference>
<comment type="caution">
    <text evidence="10">The sequence shown here is derived from an EMBL/GenBank/DDBJ whole genome shotgun (WGS) entry which is preliminary data.</text>
</comment>
<evidence type="ECO:0000256" key="7">
    <source>
        <dbReference type="ARBA" id="ARBA00022898"/>
    </source>
</evidence>
<dbReference type="Gene3D" id="3.40.50.1100">
    <property type="match status" value="2"/>
</dbReference>
<dbReference type="SUPFAM" id="SSF53686">
    <property type="entry name" value="Tryptophan synthase beta subunit-like PLP-dependent enzymes"/>
    <property type="match status" value="1"/>
</dbReference>
<feature type="domain" description="Tryptophan synthase beta chain-like PALP" evidence="9">
    <location>
        <begin position="16"/>
        <end position="304"/>
    </location>
</feature>
<dbReference type="RefSeq" id="WP_148368983.1">
    <property type="nucleotide sequence ID" value="NZ_VSKM01000004.1"/>
</dbReference>
<dbReference type="GO" id="GO:0005524">
    <property type="term" value="F:ATP binding"/>
    <property type="evidence" value="ECO:0007669"/>
    <property type="project" value="TreeGrafter"/>
</dbReference>
<evidence type="ECO:0000313" key="11">
    <source>
        <dbReference type="Proteomes" id="UP000323324"/>
    </source>
</evidence>
<dbReference type="EMBL" id="VSKM01000004">
    <property type="protein sequence ID" value="TYB76705.1"/>
    <property type="molecule type" value="Genomic_DNA"/>
</dbReference>
<comment type="cofactor">
    <cofactor evidence="4">
        <name>Mg(2+)</name>
        <dbReference type="ChEBI" id="CHEBI:18420"/>
    </cofactor>
</comment>
<dbReference type="AlphaFoldDB" id="A0A8H2QF04"/>
<dbReference type="InterPro" id="IPR036052">
    <property type="entry name" value="TrpB-like_PALP_sf"/>
</dbReference>
<evidence type="ECO:0000256" key="3">
    <source>
        <dbReference type="ARBA" id="ARBA00001936"/>
    </source>
</evidence>
<comment type="cofactor">
    <cofactor evidence="1">
        <name>Ca(2+)</name>
        <dbReference type="ChEBI" id="CHEBI:29108"/>
    </cofactor>
</comment>
<dbReference type="GO" id="GO:0070179">
    <property type="term" value="P:D-serine biosynthetic process"/>
    <property type="evidence" value="ECO:0007669"/>
    <property type="project" value="TreeGrafter"/>
</dbReference>
<dbReference type="InterPro" id="IPR000634">
    <property type="entry name" value="Ser/Thr_deHydtase_PyrdxlP-BS"/>
</dbReference>
<organism evidence="10 11">
    <name type="scientific">Bizionia saleffrena</name>
    <dbReference type="NCBI Taxonomy" id="291189"/>
    <lineage>
        <taxon>Bacteria</taxon>
        <taxon>Pseudomonadati</taxon>
        <taxon>Bacteroidota</taxon>
        <taxon>Flavobacteriia</taxon>
        <taxon>Flavobacteriales</taxon>
        <taxon>Flavobacteriaceae</taxon>
        <taxon>Bizionia</taxon>
    </lineage>
</organism>
<evidence type="ECO:0000256" key="2">
    <source>
        <dbReference type="ARBA" id="ARBA00001933"/>
    </source>
</evidence>
<dbReference type="Pfam" id="PF00291">
    <property type="entry name" value="PALP"/>
    <property type="match status" value="1"/>
</dbReference>
<keyword evidence="8" id="KW-0456">Lyase</keyword>
<dbReference type="CDD" id="cd01562">
    <property type="entry name" value="Thr-dehyd"/>
    <property type="match status" value="1"/>
</dbReference>
<sequence length="315" mass="33942">MIAKDFITIQKGLASYIHCTPVITSSLLNKIIGVNLQFKCENFQKTGSFKFRGATYAIQQLTAAQKSRGVVTHSSGNFAQALALAAKGLGVKAHIVMPKNAPQVKKDAVLEYDGFITECEPGNTAREKSAAKIENEIDATFIHPSNNKNVILGHSTATLELLDQTHHLDIIVAPVGGGGLLAGTALAAHYFSKSAVIGAEPMQVDDAYRSLLSGKIEMNVHNNNNNNTIADGLRTHLGSINFPIIQKYVDGIIRVEESEIISAMRLIFQYLKIVIEPSSAVALAAVIKEKERFKSQNVGIILSGGNVNLDTLSFS</sequence>
<reference evidence="10 11" key="1">
    <citation type="submission" date="2019-08" db="EMBL/GenBank/DDBJ databases">
        <title>Genomes of Antarctic Bizionia species.</title>
        <authorList>
            <person name="Bowman J.P."/>
        </authorList>
    </citation>
    <scope>NUCLEOTIDE SEQUENCE [LARGE SCALE GENOMIC DNA]</scope>
    <source>
        <strain evidence="10 11">HFD</strain>
    </source>
</reference>
<protein>
    <submittedName>
        <fullName evidence="10">Pyridoxal-phosphate dependent enzyme</fullName>
    </submittedName>
</protein>
<keyword evidence="11" id="KW-1185">Reference proteome</keyword>
<keyword evidence="7" id="KW-0663">Pyridoxal phosphate</keyword>
<dbReference type="PANTHER" id="PTHR43050:SF1">
    <property type="entry name" value="SERINE RACEMASE"/>
    <property type="match status" value="1"/>
</dbReference>
<dbReference type="GO" id="GO:0030170">
    <property type="term" value="F:pyridoxal phosphate binding"/>
    <property type="evidence" value="ECO:0007669"/>
    <property type="project" value="InterPro"/>
</dbReference>
<dbReference type="GO" id="GO:0000287">
    <property type="term" value="F:magnesium ion binding"/>
    <property type="evidence" value="ECO:0007669"/>
    <property type="project" value="TreeGrafter"/>
</dbReference>
<evidence type="ECO:0000256" key="5">
    <source>
        <dbReference type="ARBA" id="ARBA00010869"/>
    </source>
</evidence>
<dbReference type="GO" id="GO:0030378">
    <property type="term" value="F:serine racemase activity"/>
    <property type="evidence" value="ECO:0007669"/>
    <property type="project" value="TreeGrafter"/>
</dbReference>
<evidence type="ECO:0000256" key="4">
    <source>
        <dbReference type="ARBA" id="ARBA00001946"/>
    </source>
</evidence>
<name>A0A8H2QF04_9FLAO</name>
<dbReference type="PANTHER" id="PTHR43050">
    <property type="entry name" value="SERINE / THREONINE RACEMASE FAMILY MEMBER"/>
    <property type="match status" value="1"/>
</dbReference>
<dbReference type="PROSITE" id="PS00165">
    <property type="entry name" value="DEHYDRATASE_SER_THR"/>
    <property type="match status" value="1"/>
</dbReference>
<evidence type="ECO:0000256" key="6">
    <source>
        <dbReference type="ARBA" id="ARBA00022842"/>
    </source>
</evidence>
<evidence type="ECO:0000259" key="9">
    <source>
        <dbReference type="Pfam" id="PF00291"/>
    </source>
</evidence>
<comment type="similarity">
    <text evidence="5">Belongs to the serine/threonine dehydratase family.</text>
</comment>
<accession>A0A8H2QF04</accession>
<dbReference type="FunFam" id="3.40.50.1100:FF:000007">
    <property type="entry name" value="L-threonine dehydratase catabolic TdcB"/>
    <property type="match status" value="1"/>
</dbReference>